<name>A0AA85JPD1_TRIRE</name>
<reference evidence="2" key="2">
    <citation type="submission" date="2023-11" db="UniProtKB">
        <authorList>
            <consortium name="WormBaseParasite"/>
        </authorList>
    </citation>
    <scope>IDENTIFICATION</scope>
</reference>
<keyword evidence="1" id="KW-1185">Reference proteome</keyword>
<dbReference type="Proteomes" id="UP000050795">
    <property type="component" value="Unassembled WGS sequence"/>
</dbReference>
<dbReference type="WBParaSite" id="TREG1_38430.1">
    <property type="protein sequence ID" value="TREG1_38430.1"/>
    <property type="gene ID" value="TREG1_38430"/>
</dbReference>
<organism evidence="1 2">
    <name type="scientific">Trichobilharzia regenti</name>
    <name type="common">Nasal bird schistosome</name>
    <dbReference type="NCBI Taxonomy" id="157069"/>
    <lineage>
        <taxon>Eukaryota</taxon>
        <taxon>Metazoa</taxon>
        <taxon>Spiralia</taxon>
        <taxon>Lophotrochozoa</taxon>
        <taxon>Platyhelminthes</taxon>
        <taxon>Trematoda</taxon>
        <taxon>Digenea</taxon>
        <taxon>Strigeidida</taxon>
        <taxon>Schistosomatoidea</taxon>
        <taxon>Schistosomatidae</taxon>
        <taxon>Trichobilharzia</taxon>
    </lineage>
</organism>
<reference evidence="1" key="1">
    <citation type="submission" date="2022-06" db="EMBL/GenBank/DDBJ databases">
        <authorList>
            <person name="Berger JAMES D."/>
            <person name="Berger JAMES D."/>
        </authorList>
    </citation>
    <scope>NUCLEOTIDE SEQUENCE [LARGE SCALE GENOMIC DNA]</scope>
</reference>
<evidence type="ECO:0000313" key="1">
    <source>
        <dbReference type="Proteomes" id="UP000050795"/>
    </source>
</evidence>
<evidence type="ECO:0000313" key="2">
    <source>
        <dbReference type="WBParaSite" id="TREG1_38430.1"/>
    </source>
</evidence>
<sequence length="113" mass="12939">MNAFRLFVFDTELCTDVRLFNSPHSLLVAHKAIVESKKECIINKANRDVRQGIVITKNNIVSLQIISHREWIHLCQSLRTILGRITNCFQPLVFTVPGTPTSQEVYTFLRGLN</sequence>
<accession>A0AA85JPD1</accession>
<protein>
    <submittedName>
        <fullName evidence="2">Uncharacterized protein</fullName>
    </submittedName>
</protein>
<dbReference type="AlphaFoldDB" id="A0AA85JPD1"/>
<proteinExistence type="predicted"/>